<dbReference type="EMBL" id="LGST01000016">
    <property type="protein sequence ID" value="KNE00982.1"/>
    <property type="molecule type" value="Genomic_DNA"/>
</dbReference>
<evidence type="ECO:0000313" key="1">
    <source>
        <dbReference type="EMBL" id="KNE00982.1"/>
    </source>
</evidence>
<sequence>MTQGDRQGMIATEKWTQNGYKEEITNLVTEIG</sequence>
<name>A0A0L0P3N7_CANAR</name>
<comment type="caution">
    <text evidence="1">The sequence shown here is derived from an EMBL/GenBank/DDBJ whole genome shotgun (WGS) entry which is preliminary data.</text>
</comment>
<dbReference type="VEuPathDB" id="FungiDB:QG37_01854"/>
<evidence type="ECO:0000313" key="2">
    <source>
        <dbReference type="Proteomes" id="UP000037122"/>
    </source>
</evidence>
<dbReference type="Proteomes" id="UP000037122">
    <property type="component" value="Unassembled WGS sequence"/>
</dbReference>
<organism evidence="1 2">
    <name type="scientific">Candidozyma auris</name>
    <name type="common">Yeast</name>
    <name type="synonym">Candida auris</name>
    <dbReference type="NCBI Taxonomy" id="498019"/>
    <lineage>
        <taxon>Eukaryota</taxon>
        <taxon>Fungi</taxon>
        <taxon>Dikarya</taxon>
        <taxon>Ascomycota</taxon>
        <taxon>Saccharomycotina</taxon>
        <taxon>Pichiomycetes</taxon>
        <taxon>Metschnikowiaceae</taxon>
        <taxon>Candidozyma</taxon>
    </lineage>
</organism>
<accession>A0A0L0P3N7</accession>
<reference evidence="2" key="1">
    <citation type="journal article" date="2015" name="BMC Genomics">
        <title>Draft genome of a commonly misdiagnosed multidrug resistant pathogen Candida auris.</title>
        <authorList>
            <person name="Chatterjee S."/>
            <person name="Alampalli S.V."/>
            <person name="Nageshan R.K."/>
            <person name="Chettiar S.T."/>
            <person name="Joshi S."/>
            <person name="Tatu U.S."/>
        </authorList>
    </citation>
    <scope>NUCLEOTIDE SEQUENCE [LARGE SCALE GENOMIC DNA]</scope>
    <source>
        <strain evidence="2">6684</strain>
    </source>
</reference>
<protein>
    <submittedName>
        <fullName evidence="1">Uncharacterized protein</fullName>
    </submittedName>
</protein>
<proteinExistence type="predicted"/>
<gene>
    <name evidence="1" type="ORF">QG37_01854</name>
</gene>
<dbReference type="AlphaFoldDB" id="A0A0L0P3N7"/>